<dbReference type="OrthoDB" id="4076200at2759"/>
<dbReference type="InterPro" id="IPR012917">
    <property type="entry name" value="DUF3294"/>
</dbReference>
<keyword evidence="2" id="KW-1185">Reference proteome</keyword>
<sequence length="221" mass="25222">MSGKELTLQQLNDKVSELSIIVEKQSKIIGSTGQQLLDLQIKNVKSGMNDIDLKSTSQLAIDTSDFITNEDIIQLVGELQGQLDFLEERGIRRNFNSRLSETTPSKIIAPISNKDGEFPNEEIWPTRIEDLLKIDKFDLVLLCEFYELVIPVSQQEDLKDFLKNDDIDPNQVEKLLASASNVGEQGLKERVDSYDDGQIDDLFDQLTRYLGIPIRRNKYTW</sequence>
<evidence type="ECO:0000313" key="2">
    <source>
        <dbReference type="Proteomes" id="UP000095085"/>
    </source>
</evidence>
<dbReference type="Pfam" id="PF07957">
    <property type="entry name" value="DUF3294"/>
    <property type="match status" value="1"/>
</dbReference>
<proteinExistence type="predicted"/>
<dbReference type="RefSeq" id="XP_020076954.1">
    <property type="nucleotide sequence ID" value="XM_020219639.1"/>
</dbReference>
<protein>
    <submittedName>
        <fullName evidence="1">Uncharacterized protein</fullName>
    </submittedName>
</protein>
<organism evidence="1 2">
    <name type="scientific">Hyphopichia burtonii NRRL Y-1933</name>
    <dbReference type="NCBI Taxonomy" id="984485"/>
    <lineage>
        <taxon>Eukaryota</taxon>
        <taxon>Fungi</taxon>
        <taxon>Dikarya</taxon>
        <taxon>Ascomycota</taxon>
        <taxon>Saccharomycotina</taxon>
        <taxon>Pichiomycetes</taxon>
        <taxon>Debaryomycetaceae</taxon>
        <taxon>Hyphopichia</taxon>
    </lineage>
</organism>
<dbReference type="AlphaFoldDB" id="A0A1E4RKT6"/>
<name>A0A1E4RKT6_9ASCO</name>
<accession>A0A1E4RKT6</accession>
<dbReference type="Proteomes" id="UP000095085">
    <property type="component" value="Unassembled WGS sequence"/>
</dbReference>
<evidence type="ECO:0000313" key="1">
    <source>
        <dbReference type="EMBL" id="ODV67887.1"/>
    </source>
</evidence>
<dbReference type="EMBL" id="KV454540">
    <property type="protein sequence ID" value="ODV67887.1"/>
    <property type="molecule type" value="Genomic_DNA"/>
</dbReference>
<reference evidence="2" key="1">
    <citation type="submission" date="2016-05" db="EMBL/GenBank/DDBJ databases">
        <title>Comparative genomics of biotechnologically important yeasts.</title>
        <authorList>
            <consortium name="DOE Joint Genome Institute"/>
            <person name="Riley R."/>
            <person name="Haridas S."/>
            <person name="Wolfe K.H."/>
            <person name="Lopes M.R."/>
            <person name="Hittinger C.T."/>
            <person name="Goker M."/>
            <person name="Salamov A."/>
            <person name="Wisecaver J."/>
            <person name="Long T.M."/>
            <person name="Aerts A.L."/>
            <person name="Barry K."/>
            <person name="Choi C."/>
            <person name="Clum A."/>
            <person name="Coughlan A.Y."/>
            <person name="Deshpande S."/>
            <person name="Douglass A.P."/>
            <person name="Hanson S.J."/>
            <person name="Klenk H.-P."/>
            <person name="Labutti K."/>
            <person name="Lapidus A."/>
            <person name="Lindquist E."/>
            <person name="Lipzen A."/>
            <person name="Meier-Kolthoff J.P."/>
            <person name="Ohm R.A."/>
            <person name="Otillar R.P."/>
            <person name="Pangilinan J."/>
            <person name="Peng Y."/>
            <person name="Rokas A."/>
            <person name="Rosa C.A."/>
            <person name="Scheuner C."/>
            <person name="Sibirny A.A."/>
            <person name="Slot J.C."/>
            <person name="Stielow J.B."/>
            <person name="Sun H."/>
            <person name="Kurtzman C.P."/>
            <person name="Blackwell M."/>
            <person name="Grigoriev I.V."/>
            <person name="Jeffries T.W."/>
        </authorList>
    </citation>
    <scope>NUCLEOTIDE SEQUENCE [LARGE SCALE GENOMIC DNA]</scope>
    <source>
        <strain evidence="2">NRRL Y-1933</strain>
    </source>
</reference>
<gene>
    <name evidence="1" type="ORF">HYPBUDRAFT_137738</name>
</gene>
<dbReference type="GeneID" id="30994189"/>